<organism evidence="2 3">
    <name type="scientific">Thioclava atlantica</name>
    <dbReference type="NCBI Taxonomy" id="1317124"/>
    <lineage>
        <taxon>Bacteria</taxon>
        <taxon>Pseudomonadati</taxon>
        <taxon>Pseudomonadota</taxon>
        <taxon>Alphaproteobacteria</taxon>
        <taxon>Rhodobacterales</taxon>
        <taxon>Paracoccaceae</taxon>
        <taxon>Thioclava</taxon>
    </lineage>
</organism>
<dbReference type="RefSeq" id="WP_038145373.1">
    <property type="nucleotide sequence ID" value="NZ_AQRC01000005.1"/>
</dbReference>
<sequence>MGAFIIGQMQIHSRDWMDEYFSKIPDVVEQHNGQFLARGGNPENMEGENALPDAAFIIEFPDRSCAKGFWNSQEFQELATLRRSGSTLNAILVDKLA</sequence>
<dbReference type="Pfam" id="PF07045">
    <property type="entry name" value="DUF1330"/>
    <property type="match status" value="1"/>
</dbReference>
<feature type="domain" description="DUF1330" evidence="1">
    <location>
        <begin position="3"/>
        <end position="95"/>
    </location>
</feature>
<dbReference type="EMBL" id="AQRC01000005">
    <property type="protein sequence ID" value="KFE35462.1"/>
    <property type="molecule type" value="Genomic_DNA"/>
</dbReference>
<dbReference type="Proteomes" id="UP000028607">
    <property type="component" value="Unassembled WGS sequence"/>
</dbReference>
<proteinExistence type="predicted"/>
<dbReference type="AlphaFoldDB" id="A0A085TXL5"/>
<reference evidence="3" key="1">
    <citation type="submission" date="2013-04" db="EMBL/GenBank/DDBJ databases">
        <title>Thioclava sp. 13D2W-2 Genome Sequencing.</title>
        <authorList>
            <person name="Lai Q."/>
            <person name="Li G."/>
            <person name="Shao Z."/>
        </authorList>
    </citation>
    <scope>NUCLEOTIDE SEQUENCE [LARGE SCALE GENOMIC DNA]</scope>
    <source>
        <strain evidence="3">13D2W-2</strain>
    </source>
</reference>
<protein>
    <recommendedName>
        <fullName evidence="1">DUF1330 domain-containing protein</fullName>
    </recommendedName>
</protein>
<accession>A0A085TXL5</accession>
<dbReference type="PANTHER" id="PTHR41521:SF4">
    <property type="entry name" value="BLR0684 PROTEIN"/>
    <property type="match status" value="1"/>
</dbReference>
<dbReference type="SUPFAM" id="SSF54909">
    <property type="entry name" value="Dimeric alpha+beta barrel"/>
    <property type="match status" value="1"/>
</dbReference>
<name>A0A085TXL5_9RHOB</name>
<evidence type="ECO:0000313" key="3">
    <source>
        <dbReference type="Proteomes" id="UP000028607"/>
    </source>
</evidence>
<dbReference type="OrthoDB" id="9806380at2"/>
<comment type="caution">
    <text evidence="2">The sequence shown here is derived from an EMBL/GenBank/DDBJ whole genome shotgun (WGS) entry which is preliminary data.</text>
</comment>
<keyword evidence="3" id="KW-1185">Reference proteome</keyword>
<dbReference type="eggNOG" id="COG5470">
    <property type="taxonomic scope" value="Bacteria"/>
</dbReference>
<gene>
    <name evidence="2" type="ORF">DW2_08532</name>
</gene>
<dbReference type="InterPro" id="IPR010753">
    <property type="entry name" value="DUF1330"/>
</dbReference>
<dbReference type="InterPro" id="IPR011008">
    <property type="entry name" value="Dimeric_a/b-barrel"/>
</dbReference>
<dbReference type="STRING" id="1317124.DW2_08532"/>
<reference evidence="2 3" key="2">
    <citation type="journal article" date="2015" name="Antonie Van Leeuwenhoek">
        <title>Thioclava indica sp. nov., isolated from surface seawater of the Indian Ocean.</title>
        <authorList>
            <person name="Liu Y."/>
            <person name="Lai Q."/>
            <person name="Du J."/>
            <person name="Xu H."/>
            <person name="Jiang L."/>
            <person name="Shao Z."/>
        </authorList>
    </citation>
    <scope>NUCLEOTIDE SEQUENCE [LARGE SCALE GENOMIC DNA]</scope>
    <source>
        <strain evidence="2 3">13D2W-2</strain>
    </source>
</reference>
<dbReference type="PANTHER" id="PTHR41521">
    <property type="match status" value="1"/>
</dbReference>
<evidence type="ECO:0000313" key="2">
    <source>
        <dbReference type="EMBL" id="KFE35462.1"/>
    </source>
</evidence>
<evidence type="ECO:0000259" key="1">
    <source>
        <dbReference type="Pfam" id="PF07045"/>
    </source>
</evidence>
<dbReference type="Gene3D" id="3.30.70.100">
    <property type="match status" value="1"/>
</dbReference>